<dbReference type="InterPro" id="IPR051537">
    <property type="entry name" value="DNA_Adenine_Mtase"/>
</dbReference>
<evidence type="ECO:0000313" key="10">
    <source>
        <dbReference type="EMBL" id="OAI05292.1"/>
    </source>
</evidence>
<keyword evidence="6" id="KW-0680">Restriction system</keyword>
<sequence length="375" mass="41794">MGVKNPRIAIDLGTGNGSLVGEASRHWNITKFVTVDIDDEVSSLFHQFRYSNFTHYTGDALELGLSEKIGVPLGTVDSGLCNPPYIRPKWRQTFGDILEDAGLSAVIPKLSCINADVLFLAQNLRFLRKGGKLGLILPDGLIAGDRYVKLRQNLTLAHRLERVIELPRGVFSKTDAKAHIVVLSKQEVPSTATQIQRLEINGDLTDPIYISPDQAGIRLDYSFLRINNRINYQYDRIAIRNITELVTRGIYSSAIRKELNFPVFHSTDFDHNSSEVPKKFLLKEVPINLSKAKIAHQGDILIARVGRNLEEKICLVSNGYVAVTDCIFVLRITQNWRQKTFGFLTSPQGREAVSAISHGVGAKFITKDALLGLEI</sequence>
<keyword evidence="3" id="KW-0489">Methyltransferase</keyword>
<dbReference type="REBASE" id="164803">
    <property type="entry name" value="M.Mme45371ORF190P"/>
</dbReference>
<comment type="catalytic activity">
    <reaction evidence="8">
        <text>a 2'-deoxyadenosine in DNA + S-adenosyl-L-methionine = an N(6)-methyl-2'-deoxyadenosine in DNA + S-adenosyl-L-homocysteine + H(+)</text>
        <dbReference type="Rhea" id="RHEA:15197"/>
        <dbReference type="Rhea" id="RHEA-COMP:12418"/>
        <dbReference type="Rhea" id="RHEA-COMP:12419"/>
        <dbReference type="ChEBI" id="CHEBI:15378"/>
        <dbReference type="ChEBI" id="CHEBI:57856"/>
        <dbReference type="ChEBI" id="CHEBI:59789"/>
        <dbReference type="ChEBI" id="CHEBI:90615"/>
        <dbReference type="ChEBI" id="CHEBI:90616"/>
        <dbReference type="EC" id="2.1.1.72"/>
    </reaction>
</comment>
<evidence type="ECO:0000256" key="8">
    <source>
        <dbReference type="ARBA" id="ARBA00047942"/>
    </source>
</evidence>
<evidence type="ECO:0000313" key="11">
    <source>
        <dbReference type="Proteomes" id="UP000077763"/>
    </source>
</evidence>
<dbReference type="GO" id="GO:0009307">
    <property type="term" value="P:DNA restriction-modification system"/>
    <property type="evidence" value="ECO:0007669"/>
    <property type="project" value="UniProtKB-KW"/>
</dbReference>
<evidence type="ECO:0000256" key="1">
    <source>
        <dbReference type="ARBA" id="ARBA00006594"/>
    </source>
</evidence>
<proteinExistence type="inferred from homology"/>
<dbReference type="Gene3D" id="3.40.50.150">
    <property type="entry name" value="Vaccinia Virus protein VP39"/>
    <property type="match status" value="1"/>
</dbReference>
<dbReference type="InterPro" id="IPR029063">
    <property type="entry name" value="SAM-dependent_MTases_sf"/>
</dbReference>
<comment type="caution">
    <text evidence="10">The sequence shown here is derived from an EMBL/GenBank/DDBJ whole genome shotgun (WGS) entry which is preliminary data.</text>
</comment>
<dbReference type="GO" id="GO:0009007">
    <property type="term" value="F:site-specific DNA-methyltransferase (adenine-specific) activity"/>
    <property type="evidence" value="ECO:0007669"/>
    <property type="project" value="UniProtKB-EC"/>
</dbReference>
<dbReference type="GO" id="GO:0032259">
    <property type="term" value="P:methylation"/>
    <property type="evidence" value="ECO:0007669"/>
    <property type="project" value="UniProtKB-KW"/>
</dbReference>
<evidence type="ECO:0000256" key="4">
    <source>
        <dbReference type="ARBA" id="ARBA00022679"/>
    </source>
</evidence>
<dbReference type="AlphaFoldDB" id="A0A177MI50"/>
<evidence type="ECO:0000256" key="5">
    <source>
        <dbReference type="ARBA" id="ARBA00022691"/>
    </source>
</evidence>
<dbReference type="Gene3D" id="3.90.220.20">
    <property type="entry name" value="DNA methylase specificity domains"/>
    <property type="match status" value="1"/>
</dbReference>
<accession>A0A177MI50</accession>
<evidence type="ECO:0000256" key="2">
    <source>
        <dbReference type="ARBA" id="ARBA00011900"/>
    </source>
</evidence>
<keyword evidence="7" id="KW-0238">DNA-binding</keyword>
<dbReference type="PANTHER" id="PTHR42933">
    <property type="entry name" value="SLR6095 PROTEIN"/>
    <property type="match status" value="1"/>
</dbReference>
<dbReference type="SUPFAM" id="SSF116734">
    <property type="entry name" value="DNA methylase specificity domain"/>
    <property type="match status" value="1"/>
</dbReference>
<reference evidence="10 11" key="1">
    <citation type="submission" date="2016-03" db="EMBL/GenBank/DDBJ databases">
        <authorList>
            <person name="Ploux O."/>
        </authorList>
    </citation>
    <scope>NUCLEOTIDE SEQUENCE [LARGE SCALE GENOMIC DNA]</scope>
    <source>
        <strain evidence="10 11">R-45371</strain>
    </source>
</reference>
<evidence type="ECO:0000259" key="9">
    <source>
        <dbReference type="Pfam" id="PF02384"/>
    </source>
</evidence>
<comment type="similarity">
    <text evidence="1">Belongs to the N(4)/N(6)-methyltransferase family.</text>
</comment>
<dbReference type="EC" id="2.1.1.72" evidence="2"/>
<protein>
    <recommendedName>
        <fullName evidence="2">site-specific DNA-methyltransferase (adenine-specific)</fullName>
        <ecNumber evidence="2">2.1.1.72</ecNumber>
    </recommendedName>
</protein>
<dbReference type="SUPFAM" id="SSF53335">
    <property type="entry name" value="S-adenosyl-L-methionine-dependent methyltransferases"/>
    <property type="match status" value="1"/>
</dbReference>
<dbReference type="GO" id="GO:0008170">
    <property type="term" value="F:N-methyltransferase activity"/>
    <property type="evidence" value="ECO:0007669"/>
    <property type="project" value="InterPro"/>
</dbReference>
<evidence type="ECO:0000256" key="3">
    <source>
        <dbReference type="ARBA" id="ARBA00022603"/>
    </source>
</evidence>
<organism evidence="10 11">
    <name type="scientific">Methylomonas methanica</name>
    <dbReference type="NCBI Taxonomy" id="421"/>
    <lineage>
        <taxon>Bacteria</taxon>
        <taxon>Pseudomonadati</taxon>
        <taxon>Pseudomonadota</taxon>
        <taxon>Gammaproteobacteria</taxon>
        <taxon>Methylococcales</taxon>
        <taxon>Methylococcaceae</taxon>
        <taxon>Methylomonas</taxon>
    </lineage>
</organism>
<dbReference type="InterPro" id="IPR044946">
    <property type="entry name" value="Restrct_endonuc_typeI_TRD_sf"/>
</dbReference>
<dbReference type="InterPro" id="IPR003356">
    <property type="entry name" value="DNA_methylase_A-5"/>
</dbReference>
<keyword evidence="4" id="KW-0808">Transferase</keyword>
<feature type="domain" description="DNA methylase adenine-specific" evidence="9">
    <location>
        <begin position="44"/>
        <end position="189"/>
    </location>
</feature>
<gene>
    <name evidence="10" type="ORF">A1353_00190</name>
</gene>
<evidence type="ECO:0000256" key="7">
    <source>
        <dbReference type="ARBA" id="ARBA00023125"/>
    </source>
</evidence>
<evidence type="ECO:0000256" key="6">
    <source>
        <dbReference type="ARBA" id="ARBA00022747"/>
    </source>
</evidence>
<dbReference type="EMBL" id="LUUH01000044">
    <property type="protein sequence ID" value="OAI05292.1"/>
    <property type="molecule type" value="Genomic_DNA"/>
</dbReference>
<dbReference type="Proteomes" id="UP000077763">
    <property type="component" value="Unassembled WGS sequence"/>
</dbReference>
<dbReference type="PANTHER" id="PTHR42933:SF3">
    <property type="entry name" value="TYPE I RESTRICTION ENZYME MJAVIII METHYLASE SUBUNIT"/>
    <property type="match status" value="1"/>
</dbReference>
<dbReference type="PRINTS" id="PR00507">
    <property type="entry name" value="N12N6MTFRASE"/>
</dbReference>
<keyword evidence="5" id="KW-0949">S-adenosyl-L-methionine</keyword>
<name>A0A177MI50_METMH</name>
<dbReference type="Pfam" id="PF02384">
    <property type="entry name" value="N6_Mtase"/>
    <property type="match status" value="1"/>
</dbReference>
<dbReference type="GO" id="GO:0003677">
    <property type="term" value="F:DNA binding"/>
    <property type="evidence" value="ECO:0007669"/>
    <property type="project" value="UniProtKB-KW"/>
</dbReference>